<feature type="compositionally biased region" description="Basic and acidic residues" evidence="1">
    <location>
        <begin position="11"/>
        <end position="29"/>
    </location>
</feature>
<evidence type="ECO:0000313" key="2">
    <source>
        <dbReference type="EMBL" id="GAA2208832.1"/>
    </source>
</evidence>
<reference evidence="3" key="1">
    <citation type="journal article" date="2019" name="Int. J. Syst. Evol. Microbiol.">
        <title>The Global Catalogue of Microorganisms (GCM) 10K type strain sequencing project: providing services to taxonomists for standard genome sequencing and annotation.</title>
        <authorList>
            <consortium name="The Broad Institute Genomics Platform"/>
            <consortium name="The Broad Institute Genome Sequencing Center for Infectious Disease"/>
            <person name="Wu L."/>
            <person name="Ma J."/>
        </authorList>
    </citation>
    <scope>NUCLEOTIDE SEQUENCE [LARGE SCALE GENOMIC DNA]</scope>
    <source>
        <strain evidence="3">JCM 16114</strain>
    </source>
</reference>
<evidence type="ECO:0000256" key="1">
    <source>
        <dbReference type="SAM" id="MobiDB-lite"/>
    </source>
</evidence>
<dbReference type="Proteomes" id="UP001499843">
    <property type="component" value="Unassembled WGS sequence"/>
</dbReference>
<sequence>MSGADLAGAAERVHEDDAQGRDDHQDGDQASHVSRGAAGPRNGIVPWLRRASRQGWLPQGVTAVRPASPLP</sequence>
<protein>
    <submittedName>
        <fullName evidence="2">Uncharacterized protein</fullName>
    </submittedName>
</protein>
<proteinExistence type="predicted"/>
<accession>A0ABP5PAP7</accession>
<organism evidence="2 3">
    <name type="scientific">Nonomuraea monospora</name>
    <dbReference type="NCBI Taxonomy" id="568818"/>
    <lineage>
        <taxon>Bacteria</taxon>
        <taxon>Bacillati</taxon>
        <taxon>Actinomycetota</taxon>
        <taxon>Actinomycetes</taxon>
        <taxon>Streptosporangiales</taxon>
        <taxon>Streptosporangiaceae</taxon>
        <taxon>Nonomuraea</taxon>
    </lineage>
</organism>
<comment type="caution">
    <text evidence="2">The sequence shown here is derived from an EMBL/GenBank/DDBJ whole genome shotgun (WGS) entry which is preliminary data.</text>
</comment>
<name>A0ABP5PAP7_9ACTN</name>
<dbReference type="EMBL" id="BAAAQX010000010">
    <property type="protein sequence ID" value="GAA2208832.1"/>
    <property type="molecule type" value="Genomic_DNA"/>
</dbReference>
<keyword evidence="3" id="KW-1185">Reference proteome</keyword>
<gene>
    <name evidence="2" type="ORF">GCM10009850_042900</name>
</gene>
<feature type="region of interest" description="Disordered" evidence="1">
    <location>
        <begin position="1"/>
        <end position="47"/>
    </location>
</feature>
<evidence type="ECO:0000313" key="3">
    <source>
        <dbReference type="Proteomes" id="UP001499843"/>
    </source>
</evidence>